<dbReference type="OrthoDB" id="7055207at2"/>
<evidence type="ECO:0000256" key="2">
    <source>
        <dbReference type="ARBA" id="ARBA00022679"/>
    </source>
</evidence>
<keyword evidence="3" id="KW-0012">Acyltransferase</keyword>
<dbReference type="InterPro" id="IPR013751">
    <property type="entry name" value="ACP_syn_III_N"/>
</dbReference>
<comment type="caution">
    <text evidence="6">The sequence shown here is derived from an EMBL/GenBank/DDBJ whole genome shotgun (WGS) entry which is preliminary data.</text>
</comment>
<organism evidence="6 7">
    <name type="scientific">Streptomyces corynorhini</name>
    <dbReference type="NCBI Taxonomy" id="2282652"/>
    <lineage>
        <taxon>Bacteria</taxon>
        <taxon>Bacillati</taxon>
        <taxon>Actinomycetota</taxon>
        <taxon>Actinomycetes</taxon>
        <taxon>Kitasatosporales</taxon>
        <taxon>Streptomycetaceae</taxon>
        <taxon>Streptomyces</taxon>
    </lineage>
</organism>
<dbReference type="GO" id="GO:0006633">
    <property type="term" value="P:fatty acid biosynthetic process"/>
    <property type="evidence" value="ECO:0007669"/>
    <property type="project" value="InterPro"/>
</dbReference>
<keyword evidence="1" id="KW-0963">Cytoplasm</keyword>
<accession>A0A370AQA7</accession>
<dbReference type="InterPro" id="IPR013747">
    <property type="entry name" value="ACP_syn_III_C"/>
</dbReference>
<dbReference type="SUPFAM" id="SSF53901">
    <property type="entry name" value="Thiolase-like"/>
    <property type="match status" value="1"/>
</dbReference>
<feature type="domain" description="Beta-ketoacyl-[acyl-carrier-protein] synthase III C-terminal" evidence="4">
    <location>
        <begin position="250"/>
        <end position="338"/>
    </location>
</feature>
<evidence type="ECO:0000259" key="4">
    <source>
        <dbReference type="Pfam" id="PF08541"/>
    </source>
</evidence>
<dbReference type="Proteomes" id="UP000253741">
    <property type="component" value="Unassembled WGS sequence"/>
</dbReference>
<keyword evidence="7" id="KW-1185">Reference proteome</keyword>
<dbReference type="InterPro" id="IPR016039">
    <property type="entry name" value="Thiolase-like"/>
</dbReference>
<dbReference type="Gene3D" id="3.40.47.10">
    <property type="match status" value="2"/>
</dbReference>
<gene>
    <name evidence="6" type="ORF">DVH02_33275</name>
</gene>
<evidence type="ECO:0000256" key="3">
    <source>
        <dbReference type="ARBA" id="ARBA00023315"/>
    </source>
</evidence>
<sequence>MKTDGIYVDTVGAYLPDQWVSVEQAVEEGLYDEFSVQYGTGLTAAYLAGDLPALDMAVRAARDAFRRSGTDVDDLDFHVHCTAVQHGPEGFYAPGYILRELGASGVPSTDVRQHSNGLLAGMEVAVGQLSGAARAEKVLVTAAENFTSPLINRWTGFGTGFTASDGGAAMLLSSDSGFAALRALNSGTMPELEQWHRGEESLLPFRGEQHKASGTMDLLTYFNQHVMPLDKCMEMMRDFELEVLQRSLVDAELNASDLRWVIAANSDSRMIDQMKMQPLGLPLSRSTWEFGKEYGHMGACDMAVSLNHLLLNGLVEPGDHVLMTTSASGWVSTSAVLTVLDIPDWARQETAGRPTG</sequence>
<dbReference type="Pfam" id="PF08541">
    <property type="entry name" value="ACP_syn_III_C"/>
    <property type="match status" value="1"/>
</dbReference>
<evidence type="ECO:0000256" key="1">
    <source>
        <dbReference type="ARBA" id="ARBA00022490"/>
    </source>
</evidence>
<name>A0A370AQA7_9ACTN</name>
<reference evidence="6 7" key="1">
    <citation type="submission" date="2018-07" db="EMBL/GenBank/DDBJ databases">
        <title>Streptomyces species from bats.</title>
        <authorList>
            <person name="Dunlap C."/>
        </authorList>
    </citation>
    <scope>NUCLEOTIDE SEQUENCE [LARGE SCALE GENOMIC DNA]</scope>
    <source>
        <strain evidence="6 7">AC230</strain>
    </source>
</reference>
<feature type="domain" description="Beta-ketoacyl-[acyl-carrier-protein] synthase III N-terminal" evidence="5">
    <location>
        <begin position="110"/>
        <end position="175"/>
    </location>
</feature>
<dbReference type="RefSeq" id="WP_114627568.1">
    <property type="nucleotide sequence ID" value="NZ_QQNA01000393.1"/>
</dbReference>
<dbReference type="PANTHER" id="PTHR34069:SF2">
    <property type="entry name" value="BETA-KETOACYL-[ACYL-CARRIER-PROTEIN] SYNTHASE III"/>
    <property type="match status" value="1"/>
</dbReference>
<dbReference type="AlphaFoldDB" id="A0A370AQA7"/>
<dbReference type="GO" id="GO:0004315">
    <property type="term" value="F:3-oxoacyl-[acyl-carrier-protein] synthase activity"/>
    <property type="evidence" value="ECO:0007669"/>
    <property type="project" value="InterPro"/>
</dbReference>
<dbReference type="GO" id="GO:0044550">
    <property type="term" value="P:secondary metabolite biosynthetic process"/>
    <property type="evidence" value="ECO:0007669"/>
    <property type="project" value="TreeGrafter"/>
</dbReference>
<dbReference type="CDD" id="cd00827">
    <property type="entry name" value="init_cond_enzymes"/>
    <property type="match status" value="1"/>
</dbReference>
<protein>
    <submittedName>
        <fullName evidence="6">3-oxoacyl-ACP synthase</fullName>
    </submittedName>
</protein>
<dbReference type="EMBL" id="QQNA01000393">
    <property type="protein sequence ID" value="RDG31551.1"/>
    <property type="molecule type" value="Genomic_DNA"/>
</dbReference>
<evidence type="ECO:0000313" key="6">
    <source>
        <dbReference type="EMBL" id="RDG31551.1"/>
    </source>
</evidence>
<dbReference type="Pfam" id="PF08545">
    <property type="entry name" value="ACP_syn_III"/>
    <property type="match status" value="1"/>
</dbReference>
<evidence type="ECO:0000259" key="5">
    <source>
        <dbReference type="Pfam" id="PF08545"/>
    </source>
</evidence>
<keyword evidence="2" id="KW-0808">Transferase</keyword>
<dbReference type="PANTHER" id="PTHR34069">
    <property type="entry name" value="3-OXOACYL-[ACYL-CARRIER-PROTEIN] SYNTHASE 3"/>
    <property type="match status" value="1"/>
</dbReference>
<evidence type="ECO:0000313" key="7">
    <source>
        <dbReference type="Proteomes" id="UP000253741"/>
    </source>
</evidence>
<proteinExistence type="predicted"/>